<dbReference type="InterPro" id="IPR009057">
    <property type="entry name" value="Homeodomain-like_sf"/>
</dbReference>
<evidence type="ECO:0000256" key="3">
    <source>
        <dbReference type="ARBA" id="ARBA00023163"/>
    </source>
</evidence>
<dbReference type="SUPFAM" id="SSF48498">
    <property type="entry name" value="Tetracyclin repressor-like, C-terminal domain"/>
    <property type="match status" value="1"/>
</dbReference>
<proteinExistence type="predicted"/>
<dbReference type="Pfam" id="PF00440">
    <property type="entry name" value="TetR_N"/>
    <property type="match status" value="1"/>
</dbReference>
<evidence type="ECO:0000256" key="2">
    <source>
        <dbReference type="ARBA" id="ARBA00023125"/>
    </source>
</evidence>
<keyword evidence="8" id="KW-1185">Reference proteome</keyword>
<evidence type="ECO:0000313" key="8">
    <source>
        <dbReference type="Proteomes" id="UP000321534"/>
    </source>
</evidence>
<dbReference type="Proteomes" id="UP000321534">
    <property type="component" value="Unassembled WGS sequence"/>
</dbReference>
<evidence type="ECO:0000256" key="1">
    <source>
        <dbReference type="ARBA" id="ARBA00023015"/>
    </source>
</evidence>
<evidence type="ECO:0000256" key="4">
    <source>
        <dbReference type="PROSITE-ProRule" id="PRU00335"/>
    </source>
</evidence>
<dbReference type="InterPro" id="IPR004111">
    <property type="entry name" value="Repressor_TetR_C"/>
</dbReference>
<dbReference type="EMBL" id="BJYX01000020">
    <property type="protein sequence ID" value="GEO31466.1"/>
    <property type="molecule type" value="Genomic_DNA"/>
</dbReference>
<comment type="caution">
    <text evidence="7">The sequence shown here is derived from an EMBL/GenBank/DDBJ whole genome shotgun (WGS) entry which is preliminary data.</text>
</comment>
<dbReference type="GO" id="GO:0045892">
    <property type="term" value="P:negative regulation of DNA-templated transcription"/>
    <property type="evidence" value="ECO:0007669"/>
    <property type="project" value="InterPro"/>
</dbReference>
<evidence type="ECO:0000256" key="5">
    <source>
        <dbReference type="SAM" id="MobiDB-lite"/>
    </source>
</evidence>
<sequence>MGRMSPQRQHGARPSPEVRAVRERPAAGRRRTSHSLEAVLTEAVALLDTSGEHALTFRALAARLGGGAASIYWYVSSKDELLDRAADHVLADVLVAVEGVGGGDPVDDLRTIALALFDAIVERPWLGAYFMRDTGVQPNGLRLYERLGQQVLRLELGPRESFHAVSAIVGFVVGTAADMGQQAPEAVLSGEVDRDEYLARYAAQWRALDADEFPFIHHVVDEFAGHDDAEQFRAGLDLILAGLSLQAGR</sequence>
<evidence type="ECO:0000313" key="7">
    <source>
        <dbReference type="EMBL" id="GEO31466.1"/>
    </source>
</evidence>
<dbReference type="Pfam" id="PF02909">
    <property type="entry name" value="TetR_C_1"/>
    <property type="match status" value="1"/>
</dbReference>
<keyword evidence="1" id="KW-0805">Transcription regulation</keyword>
<dbReference type="GO" id="GO:0003700">
    <property type="term" value="F:DNA-binding transcription factor activity"/>
    <property type="evidence" value="ECO:0007669"/>
    <property type="project" value="TreeGrafter"/>
</dbReference>
<evidence type="ECO:0000259" key="6">
    <source>
        <dbReference type="PROSITE" id="PS50977"/>
    </source>
</evidence>
<dbReference type="AlphaFoldDB" id="A0A512D4T4"/>
<dbReference type="PANTHER" id="PTHR30055:SF151">
    <property type="entry name" value="TRANSCRIPTIONAL REGULATORY PROTEIN"/>
    <property type="match status" value="1"/>
</dbReference>
<gene>
    <name evidence="7" type="ORF">TAE01_32760</name>
</gene>
<protein>
    <recommendedName>
        <fullName evidence="6">HTH tetR-type domain-containing protein</fullName>
    </recommendedName>
</protein>
<keyword evidence="3" id="KW-0804">Transcription</keyword>
<feature type="DNA-binding region" description="H-T-H motif" evidence="4">
    <location>
        <begin position="56"/>
        <end position="75"/>
    </location>
</feature>
<accession>A0A512D4T4</accession>
<dbReference type="Gene3D" id="1.10.357.10">
    <property type="entry name" value="Tetracycline Repressor, domain 2"/>
    <property type="match status" value="1"/>
</dbReference>
<dbReference type="InterPro" id="IPR050109">
    <property type="entry name" value="HTH-type_TetR-like_transc_reg"/>
</dbReference>
<dbReference type="SUPFAM" id="SSF46689">
    <property type="entry name" value="Homeodomain-like"/>
    <property type="match status" value="1"/>
</dbReference>
<feature type="domain" description="HTH tetR-type" evidence="6">
    <location>
        <begin position="33"/>
        <end position="93"/>
    </location>
</feature>
<dbReference type="PROSITE" id="PS50977">
    <property type="entry name" value="HTH_TETR_2"/>
    <property type="match status" value="1"/>
</dbReference>
<reference evidence="7 8" key="1">
    <citation type="submission" date="2019-07" db="EMBL/GenBank/DDBJ databases">
        <title>Whole genome shotgun sequence of Terrabacter aerolatus NBRC 106305.</title>
        <authorList>
            <person name="Hosoyama A."/>
            <person name="Uohara A."/>
            <person name="Ohji S."/>
            <person name="Ichikawa N."/>
        </authorList>
    </citation>
    <scope>NUCLEOTIDE SEQUENCE [LARGE SCALE GENOMIC DNA]</scope>
    <source>
        <strain evidence="7 8">NBRC 106305</strain>
    </source>
</reference>
<dbReference type="PANTHER" id="PTHR30055">
    <property type="entry name" value="HTH-TYPE TRANSCRIPTIONAL REGULATOR RUTR"/>
    <property type="match status" value="1"/>
</dbReference>
<keyword evidence="2 4" id="KW-0238">DNA-binding</keyword>
<dbReference type="Gene3D" id="1.10.10.60">
    <property type="entry name" value="Homeodomain-like"/>
    <property type="match status" value="1"/>
</dbReference>
<organism evidence="7 8">
    <name type="scientific">Terrabacter aerolatus</name>
    <dbReference type="NCBI Taxonomy" id="422442"/>
    <lineage>
        <taxon>Bacteria</taxon>
        <taxon>Bacillati</taxon>
        <taxon>Actinomycetota</taxon>
        <taxon>Actinomycetes</taxon>
        <taxon>Micrococcales</taxon>
        <taxon>Intrasporangiaceae</taxon>
        <taxon>Terrabacter</taxon>
    </lineage>
</organism>
<feature type="region of interest" description="Disordered" evidence="5">
    <location>
        <begin position="1"/>
        <end position="33"/>
    </location>
</feature>
<name>A0A512D4T4_9MICO</name>
<dbReference type="InterPro" id="IPR001647">
    <property type="entry name" value="HTH_TetR"/>
</dbReference>
<dbReference type="InterPro" id="IPR036271">
    <property type="entry name" value="Tet_transcr_reg_TetR-rel_C_sf"/>
</dbReference>
<dbReference type="GO" id="GO:0000976">
    <property type="term" value="F:transcription cis-regulatory region binding"/>
    <property type="evidence" value="ECO:0007669"/>
    <property type="project" value="TreeGrafter"/>
</dbReference>